<dbReference type="AlphaFoldDB" id="A0A084VI34"/>
<accession>A0A084VI34</accession>
<dbReference type="EMBL" id="ATLV01013272">
    <property type="status" value="NOT_ANNOTATED_CDS"/>
    <property type="molecule type" value="Genomic_DNA"/>
</dbReference>
<evidence type="ECO:0000313" key="1">
    <source>
        <dbReference type="EMBL" id="KFB37628.1"/>
    </source>
</evidence>
<dbReference type="VEuPathDB" id="VectorBase:ASIC004865"/>
<dbReference type="EMBL" id="KE524849">
    <property type="protein sequence ID" value="KFB37628.1"/>
    <property type="molecule type" value="Genomic_DNA"/>
</dbReference>
<reference evidence="2" key="2">
    <citation type="submission" date="2020-05" db="UniProtKB">
        <authorList>
            <consortium name="EnsemblMetazoa"/>
        </authorList>
    </citation>
    <scope>IDENTIFICATION</scope>
</reference>
<keyword evidence="3" id="KW-1185">Reference proteome</keyword>
<dbReference type="VEuPathDB" id="VectorBase:ASIS001236"/>
<evidence type="ECO:0000313" key="3">
    <source>
        <dbReference type="Proteomes" id="UP000030765"/>
    </source>
</evidence>
<keyword evidence="1" id="KW-0503">Monooxygenase</keyword>
<evidence type="ECO:0000313" key="2">
    <source>
        <dbReference type="EnsemblMetazoa" id="ASIC004865-PA"/>
    </source>
</evidence>
<gene>
    <name evidence="1" type="ORF">ZHAS_00004865</name>
</gene>
<keyword evidence="1" id="KW-0560">Oxidoreductase</keyword>
<dbReference type="EnsemblMetazoa" id="ASIC004865-RA">
    <property type="protein sequence ID" value="ASIC004865-PA"/>
    <property type="gene ID" value="ASIC004865"/>
</dbReference>
<dbReference type="Proteomes" id="UP000030765">
    <property type="component" value="Unassembled WGS sequence"/>
</dbReference>
<protein>
    <submittedName>
        <fullName evidence="1 2">Nitronate monooxygenase</fullName>
    </submittedName>
</protein>
<name>A0A084VI34_ANOSI</name>
<sequence length="111" mass="11696">MVRAVAASEFEQLLFVPGSGPIGPRPFAVVYGGSSLGDSAFRRGLSALALGTPRSIRTRDTVPSVSRVFLRWSRSFCAVLLLARAFVSVPVSVRAPCARPCGSVSGGWWAG</sequence>
<proteinExistence type="predicted"/>
<reference evidence="1 3" key="1">
    <citation type="journal article" date="2014" name="BMC Genomics">
        <title>Genome sequence of Anopheles sinensis provides insight into genetics basis of mosquito competence for malaria parasites.</title>
        <authorList>
            <person name="Zhou D."/>
            <person name="Zhang D."/>
            <person name="Ding G."/>
            <person name="Shi L."/>
            <person name="Hou Q."/>
            <person name="Ye Y."/>
            <person name="Xu Y."/>
            <person name="Zhou H."/>
            <person name="Xiong C."/>
            <person name="Li S."/>
            <person name="Yu J."/>
            <person name="Hong S."/>
            <person name="Yu X."/>
            <person name="Zou P."/>
            <person name="Chen C."/>
            <person name="Chang X."/>
            <person name="Wang W."/>
            <person name="Lv Y."/>
            <person name="Sun Y."/>
            <person name="Ma L."/>
            <person name="Shen B."/>
            <person name="Zhu C."/>
        </authorList>
    </citation>
    <scope>NUCLEOTIDE SEQUENCE [LARGE SCALE GENOMIC DNA]</scope>
</reference>
<dbReference type="GO" id="GO:0004497">
    <property type="term" value="F:monooxygenase activity"/>
    <property type="evidence" value="ECO:0007669"/>
    <property type="project" value="UniProtKB-KW"/>
</dbReference>
<organism evidence="1">
    <name type="scientific">Anopheles sinensis</name>
    <name type="common">Mosquito</name>
    <dbReference type="NCBI Taxonomy" id="74873"/>
    <lineage>
        <taxon>Eukaryota</taxon>
        <taxon>Metazoa</taxon>
        <taxon>Ecdysozoa</taxon>
        <taxon>Arthropoda</taxon>
        <taxon>Hexapoda</taxon>
        <taxon>Insecta</taxon>
        <taxon>Pterygota</taxon>
        <taxon>Neoptera</taxon>
        <taxon>Endopterygota</taxon>
        <taxon>Diptera</taxon>
        <taxon>Nematocera</taxon>
        <taxon>Culicoidea</taxon>
        <taxon>Culicidae</taxon>
        <taxon>Anophelinae</taxon>
        <taxon>Anopheles</taxon>
    </lineage>
</organism>